<comment type="similarity">
    <text evidence="2">Belongs to the binding-protein-dependent transport system permease family. AraH/RbsC subfamily.</text>
</comment>
<dbReference type="Proteomes" id="UP000242515">
    <property type="component" value="Unassembled WGS sequence"/>
</dbReference>
<keyword evidence="3" id="KW-0813">Transport</keyword>
<evidence type="ECO:0000256" key="9">
    <source>
        <dbReference type="SAM" id="Phobius"/>
    </source>
</evidence>
<dbReference type="EMBL" id="FOGC01000009">
    <property type="protein sequence ID" value="SEQ95091.1"/>
    <property type="molecule type" value="Genomic_DNA"/>
</dbReference>
<comment type="subcellular location">
    <subcellularLocation>
        <location evidence="1">Cell inner membrane</location>
        <topology evidence="1">Multi-pass membrane protein</topology>
    </subcellularLocation>
</comment>
<evidence type="ECO:0000256" key="7">
    <source>
        <dbReference type="ARBA" id="ARBA00022989"/>
    </source>
</evidence>
<evidence type="ECO:0000256" key="8">
    <source>
        <dbReference type="ARBA" id="ARBA00023136"/>
    </source>
</evidence>
<dbReference type="OrthoDB" id="8843934at2"/>
<dbReference type="GO" id="GO:0005886">
    <property type="term" value="C:plasma membrane"/>
    <property type="evidence" value="ECO:0007669"/>
    <property type="project" value="UniProtKB-SubCell"/>
</dbReference>
<reference evidence="11" key="1">
    <citation type="submission" date="2016-10" db="EMBL/GenBank/DDBJ databases">
        <authorList>
            <person name="Varghese N."/>
            <person name="Submissions S."/>
        </authorList>
    </citation>
    <scope>NUCLEOTIDE SEQUENCE [LARGE SCALE GENOMIC DNA]</scope>
    <source>
        <strain evidence="11">8N4</strain>
    </source>
</reference>
<dbReference type="InterPro" id="IPR001851">
    <property type="entry name" value="ABC_transp_permease"/>
</dbReference>
<accession>A0A1H9K7I5</accession>
<feature type="transmembrane region" description="Helical" evidence="9">
    <location>
        <begin position="98"/>
        <end position="120"/>
    </location>
</feature>
<dbReference type="Pfam" id="PF02653">
    <property type="entry name" value="BPD_transp_2"/>
    <property type="match status" value="1"/>
</dbReference>
<keyword evidence="5" id="KW-0997">Cell inner membrane</keyword>
<feature type="transmembrane region" description="Helical" evidence="9">
    <location>
        <begin position="24"/>
        <end position="47"/>
    </location>
</feature>
<organism evidence="10 11">
    <name type="scientific">Rosenbergiella nectarea</name>
    <dbReference type="NCBI Taxonomy" id="988801"/>
    <lineage>
        <taxon>Bacteria</taxon>
        <taxon>Pseudomonadati</taxon>
        <taxon>Pseudomonadota</taxon>
        <taxon>Gammaproteobacteria</taxon>
        <taxon>Enterobacterales</taxon>
        <taxon>Erwiniaceae</taxon>
        <taxon>Rosenbergiella</taxon>
    </lineage>
</organism>
<feature type="transmembrane region" description="Helical" evidence="9">
    <location>
        <begin position="59"/>
        <end position="92"/>
    </location>
</feature>
<keyword evidence="6 9" id="KW-0812">Transmembrane</keyword>
<dbReference type="STRING" id="988801.SAMN05216522_1095"/>
<dbReference type="NCBIfam" id="NF007067">
    <property type="entry name" value="PRK09512.1"/>
    <property type="match status" value="1"/>
</dbReference>
<feature type="transmembrane region" description="Helical" evidence="9">
    <location>
        <begin position="299"/>
        <end position="317"/>
    </location>
</feature>
<dbReference type="PANTHER" id="PTHR32196">
    <property type="entry name" value="ABC TRANSPORTER PERMEASE PROTEIN YPHD-RELATED-RELATED"/>
    <property type="match status" value="1"/>
</dbReference>
<evidence type="ECO:0000313" key="11">
    <source>
        <dbReference type="Proteomes" id="UP000242515"/>
    </source>
</evidence>
<feature type="transmembrane region" description="Helical" evidence="9">
    <location>
        <begin position="127"/>
        <end position="145"/>
    </location>
</feature>
<evidence type="ECO:0000256" key="1">
    <source>
        <dbReference type="ARBA" id="ARBA00004429"/>
    </source>
</evidence>
<name>A0A1H9K7I5_9GAMM</name>
<feature type="transmembrane region" description="Helical" evidence="9">
    <location>
        <begin position="165"/>
        <end position="191"/>
    </location>
</feature>
<evidence type="ECO:0000256" key="5">
    <source>
        <dbReference type="ARBA" id="ARBA00022519"/>
    </source>
</evidence>
<gene>
    <name evidence="10" type="ORF">SAMN05216522_1095</name>
</gene>
<keyword evidence="4" id="KW-1003">Cell membrane</keyword>
<evidence type="ECO:0000256" key="4">
    <source>
        <dbReference type="ARBA" id="ARBA00022475"/>
    </source>
</evidence>
<evidence type="ECO:0000256" key="6">
    <source>
        <dbReference type="ARBA" id="ARBA00022692"/>
    </source>
</evidence>
<sequence>MKPTTANVTAKRSLWHGIREQKSLIALLILIAVVATQSSNFFTLANLFNILQQTSVNAIMAVGMTLVILAAGIDLSVGSLLAFTGALVASLIGHEINALLAVAAALVAGGLIGGVTGMVIAWGKVQAFIATLVMMLLLRGATMVFTDGSPISTGFSDNSDHFSLIGIGQLAGVPVPVWIMAIVFMAAWYLLNHTRLGRYIYALGGNEAATRLSGISVTRIKITVYALCGALAALAGTIEVARLSSAQPTAGTGYELDAIAAVVLGGCSLSGGRGRITGTLIGALILGFLNNGLNLMGVSSYFQMIVKAIVILLAVLADNKSHQ</sequence>
<evidence type="ECO:0000256" key="3">
    <source>
        <dbReference type="ARBA" id="ARBA00022448"/>
    </source>
</evidence>
<evidence type="ECO:0000256" key="2">
    <source>
        <dbReference type="ARBA" id="ARBA00007942"/>
    </source>
</evidence>
<keyword evidence="11" id="KW-1185">Reference proteome</keyword>
<dbReference type="RefSeq" id="WP_092676852.1">
    <property type="nucleotide sequence ID" value="NZ_FOGC01000009.1"/>
</dbReference>
<evidence type="ECO:0000313" key="10">
    <source>
        <dbReference type="EMBL" id="SEQ95091.1"/>
    </source>
</evidence>
<dbReference type="GO" id="GO:0022857">
    <property type="term" value="F:transmembrane transporter activity"/>
    <property type="evidence" value="ECO:0007669"/>
    <property type="project" value="InterPro"/>
</dbReference>
<keyword evidence="7 9" id="KW-1133">Transmembrane helix</keyword>
<proteinExistence type="inferred from homology"/>
<keyword evidence="8 9" id="KW-0472">Membrane</keyword>
<dbReference type="PANTHER" id="PTHR32196:SF21">
    <property type="entry name" value="ABC TRANSPORTER PERMEASE PROTEIN YPHD-RELATED"/>
    <property type="match status" value="1"/>
</dbReference>
<protein>
    <submittedName>
        <fullName evidence="10">Ribose ABC transporter membrane protein</fullName>
    </submittedName>
</protein>
<dbReference type="CDD" id="cd06579">
    <property type="entry name" value="TM_PBP1_transp_AraH_like"/>
    <property type="match status" value="1"/>
</dbReference>
<dbReference type="AlphaFoldDB" id="A0A1H9K7I5"/>